<comment type="caution">
    <text evidence="3">The sequence shown here is derived from an EMBL/GenBank/DDBJ whole genome shotgun (WGS) entry which is preliminary data.</text>
</comment>
<evidence type="ECO:0000256" key="1">
    <source>
        <dbReference type="SAM" id="SignalP"/>
    </source>
</evidence>
<dbReference type="SUPFAM" id="SSF55383">
    <property type="entry name" value="Copper amine oxidase, domain N"/>
    <property type="match status" value="1"/>
</dbReference>
<evidence type="ECO:0000313" key="3">
    <source>
        <dbReference type="EMBL" id="KMY51871.1"/>
    </source>
</evidence>
<feature type="signal peptide" evidence="1">
    <location>
        <begin position="1"/>
        <end position="25"/>
    </location>
</feature>
<protein>
    <recommendedName>
        <fullName evidence="2">Copper amine oxidase-like N-terminal domain-containing protein</fullName>
    </recommendedName>
</protein>
<dbReference type="InterPro" id="IPR012854">
    <property type="entry name" value="Cu_amine_oxidase-like_N"/>
</dbReference>
<dbReference type="InterPro" id="IPR046720">
    <property type="entry name" value="DUF6612"/>
</dbReference>
<dbReference type="Pfam" id="PF07833">
    <property type="entry name" value="Cu_amine_oxidN1"/>
    <property type="match status" value="1"/>
</dbReference>
<dbReference type="Proteomes" id="UP000037146">
    <property type="component" value="Unassembled WGS sequence"/>
</dbReference>
<dbReference type="Pfam" id="PF20316">
    <property type="entry name" value="DUF6612"/>
    <property type="match status" value="1"/>
</dbReference>
<feature type="chain" id="PRO_5005524725" description="Copper amine oxidase-like N-terminal domain-containing protein" evidence="1">
    <location>
        <begin position="26"/>
        <end position="392"/>
    </location>
</feature>
<accession>A0A0K9GZ23</accession>
<sequence>MKRVVVWTLLVACILMLISPFQASAASQKVKVVIDGEVLKLDATPYMKDNRVLVPIRGVFEKLGLKVNWNQSAKTATIKSDDTTIMMTLGKKDVQVNGKTTKIDTAVSIKENRLFVPVRFVIENSGANVKWSQADQTVYVTTNSAKEAATKAFLSKVAQTKINSLSTNMKIKQSMNFLGEKINADMNLDMDMVLDPLGIYQVMSMAIDELGDEKITTKSYLTKDGFYVHDSANDQWIKYDDQMVNELLNLSDYQMNPTAQFEVMQRYYKDVKVIEKNNTYELHASLSGEGFQELLNEILNLSGLGIGEDLFAGIEMSIKKMEMVTILDKKTLYPLSGSMESDMTLAVDGEKMNIVQEVEYSYSNINKLKAITIPQEVIDKAVPFKEIYPELE</sequence>
<dbReference type="RefSeq" id="WP_049683224.1">
    <property type="nucleotide sequence ID" value="NZ_LFZW01000001.1"/>
</dbReference>
<reference evidence="4" key="1">
    <citation type="submission" date="2015-07" db="EMBL/GenBank/DDBJ databases">
        <title>Genome sequencing project for genomic taxonomy and phylogenomics of Bacillus-like bacteria.</title>
        <authorList>
            <person name="Liu B."/>
            <person name="Wang J."/>
            <person name="Zhu Y."/>
            <person name="Liu G."/>
            <person name="Chen Q."/>
            <person name="Chen Z."/>
            <person name="Lan J."/>
            <person name="Che J."/>
            <person name="Ge C."/>
            <person name="Shi H."/>
            <person name="Pan Z."/>
            <person name="Liu X."/>
        </authorList>
    </citation>
    <scope>NUCLEOTIDE SEQUENCE [LARGE SCALE GENOMIC DNA]</scope>
    <source>
        <strain evidence="4">FJAT-27997</strain>
    </source>
</reference>
<dbReference type="PATRIC" id="fig|1679170.3.peg.4963"/>
<feature type="domain" description="Copper amine oxidase-like N-terminal" evidence="2">
    <location>
        <begin position="33"/>
        <end position="140"/>
    </location>
</feature>
<evidence type="ECO:0000313" key="4">
    <source>
        <dbReference type="Proteomes" id="UP000037146"/>
    </source>
</evidence>
<name>A0A0K9GZ23_9BACI</name>
<evidence type="ECO:0000259" key="2">
    <source>
        <dbReference type="Pfam" id="PF07833"/>
    </source>
</evidence>
<dbReference type="AlphaFoldDB" id="A0A0K9GZ23"/>
<dbReference type="Gene3D" id="3.30.457.10">
    <property type="entry name" value="Copper amine oxidase-like, N-terminal domain"/>
    <property type="match status" value="1"/>
</dbReference>
<gene>
    <name evidence="3" type="ORF">AC625_22010</name>
</gene>
<dbReference type="InterPro" id="IPR036582">
    <property type="entry name" value="Mao_N_sf"/>
</dbReference>
<organism evidence="3 4">
    <name type="scientific">Peribacillus loiseleuriae</name>
    <dbReference type="NCBI Taxonomy" id="1679170"/>
    <lineage>
        <taxon>Bacteria</taxon>
        <taxon>Bacillati</taxon>
        <taxon>Bacillota</taxon>
        <taxon>Bacilli</taxon>
        <taxon>Bacillales</taxon>
        <taxon>Bacillaceae</taxon>
        <taxon>Peribacillus</taxon>
    </lineage>
</organism>
<proteinExistence type="predicted"/>
<keyword evidence="4" id="KW-1185">Reference proteome</keyword>
<keyword evidence="1" id="KW-0732">Signal</keyword>
<dbReference type="OrthoDB" id="1957331at2"/>
<dbReference type="EMBL" id="LFZW01000001">
    <property type="protein sequence ID" value="KMY51871.1"/>
    <property type="molecule type" value="Genomic_DNA"/>
</dbReference>
<dbReference type="STRING" id="1679170.AC625_22010"/>